<evidence type="ECO:0000256" key="5">
    <source>
        <dbReference type="SAM" id="Phobius"/>
    </source>
</evidence>
<dbReference type="HOGENOM" id="CLU_059329_0_0_6"/>
<reference evidence="6" key="1">
    <citation type="submission" date="2015-03" db="EMBL/GenBank/DDBJ databases">
        <title>Draft genome sequence of Mizugakiibacter sediminis skMP5.</title>
        <authorList>
            <person name="Watanabe T."/>
            <person name="Kojima H."/>
            <person name="Fukui M."/>
        </authorList>
    </citation>
    <scope>NUCLEOTIDE SEQUENCE</scope>
    <source>
        <strain evidence="6">SkMP5</strain>
    </source>
</reference>
<dbReference type="PANTHER" id="PTHR30168">
    <property type="entry name" value="PUTATIVE MEMBRANE PROTEIN YPFJ"/>
    <property type="match status" value="1"/>
</dbReference>
<proteinExistence type="predicted"/>
<dbReference type="EMBL" id="DF952378">
    <property type="protein sequence ID" value="GAN44317.1"/>
    <property type="molecule type" value="Genomic_DNA"/>
</dbReference>
<evidence type="ECO:0000256" key="3">
    <source>
        <dbReference type="ARBA" id="ARBA00022989"/>
    </source>
</evidence>
<dbReference type="PANTHER" id="PTHR30168:SF0">
    <property type="entry name" value="INNER MEMBRANE PROTEIN"/>
    <property type="match status" value="1"/>
</dbReference>
<gene>
    <name evidence="6" type="ORF">MBSD_0841</name>
</gene>
<protein>
    <submittedName>
        <fullName evidence="6">Metallopeptidase</fullName>
    </submittedName>
</protein>
<dbReference type="InterPro" id="IPR007343">
    <property type="entry name" value="Uncharacterised_pept_Zn_put"/>
</dbReference>
<keyword evidence="4 5" id="KW-0472">Membrane</keyword>
<accession>A0A0S6YYV9</accession>
<organism evidence="6">
    <name type="scientific">Mizugakiibacter sediminis</name>
    <dbReference type="NCBI Taxonomy" id="1475481"/>
    <lineage>
        <taxon>Bacteria</taxon>
        <taxon>Pseudomonadati</taxon>
        <taxon>Pseudomonadota</taxon>
        <taxon>Gammaproteobacteria</taxon>
        <taxon>Lysobacterales</taxon>
        <taxon>Rhodanobacteraceae</taxon>
        <taxon>Mizugakiibacter</taxon>
    </lineage>
</organism>
<name>A0A0S6YYV9_9GAMM</name>
<dbReference type="AlphaFoldDB" id="A0A0S6YYV9"/>
<evidence type="ECO:0000256" key="4">
    <source>
        <dbReference type="ARBA" id="ARBA00023136"/>
    </source>
</evidence>
<keyword evidence="3 5" id="KW-1133">Transmembrane helix</keyword>
<dbReference type="Pfam" id="PF04228">
    <property type="entry name" value="Zn_peptidase"/>
    <property type="match status" value="1"/>
</dbReference>
<evidence type="ECO:0000256" key="1">
    <source>
        <dbReference type="ARBA" id="ARBA00004167"/>
    </source>
</evidence>
<evidence type="ECO:0000256" key="2">
    <source>
        <dbReference type="ARBA" id="ARBA00022692"/>
    </source>
</evidence>
<feature type="transmembrane region" description="Helical" evidence="5">
    <location>
        <begin position="20"/>
        <end position="42"/>
    </location>
</feature>
<evidence type="ECO:0000313" key="6">
    <source>
        <dbReference type="EMBL" id="GAN44317.1"/>
    </source>
</evidence>
<dbReference type="GO" id="GO:0016020">
    <property type="term" value="C:membrane"/>
    <property type="evidence" value="ECO:0007669"/>
    <property type="project" value="UniProtKB-SubCell"/>
</dbReference>
<keyword evidence="2 5" id="KW-0812">Transmembrane</keyword>
<comment type="subcellular location">
    <subcellularLocation>
        <location evidence="1">Membrane</location>
        <topology evidence="1">Single-pass membrane protein</topology>
    </subcellularLocation>
</comment>
<sequence>MKWQRARQSENVEDRRGMGLGGGVGRLGLGGVAIVVVLALLLGKNPLELLGLLAQQGDGGVTQTPSTTGAPPANDQTAQFVAAILGSTEDVWGALFRQSGGAYAPPKLVLFSGAVASTCGRATAAVGPFYCPGDHQVYLDTSFFDEMSARLGGGGDFADAYVIAHEVGHHVQTLTGVSRTVAALRARGEPMEGDNGISVRRELQADCYAGVWANRAQQQYQWLEAGDVEEALATASAIGDDRLQRQSQGTVIPDSFTHGTSEQRVRWFRAGFESGDVGRCDTFSTARP</sequence>